<dbReference type="VEuPathDB" id="GiardiaDB:SS50377_26223"/>
<name>V6LUV7_9EUKA</name>
<organism evidence="1">
    <name type="scientific">Spironucleus salmonicida</name>
    <dbReference type="NCBI Taxonomy" id="348837"/>
    <lineage>
        <taxon>Eukaryota</taxon>
        <taxon>Metamonada</taxon>
        <taxon>Diplomonadida</taxon>
        <taxon>Hexamitidae</taxon>
        <taxon>Hexamitinae</taxon>
        <taxon>Spironucleus</taxon>
    </lineage>
</organism>
<dbReference type="AlphaFoldDB" id="V6LUV7"/>
<protein>
    <recommendedName>
        <fullName evidence="2">DNA-directed DNA polymerase</fullName>
    </recommendedName>
</protein>
<accession>V6LUV7</accession>
<dbReference type="SUPFAM" id="SSF56672">
    <property type="entry name" value="DNA/RNA polymerases"/>
    <property type="match status" value="1"/>
</dbReference>
<evidence type="ECO:0000313" key="1">
    <source>
        <dbReference type="EMBL" id="EST48033.1"/>
    </source>
</evidence>
<dbReference type="EMBL" id="KI546009">
    <property type="protein sequence ID" value="EST48033.1"/>
    <property type="molecule type" value="Genomic_DNA"/>
</dbReference>
<gene>
    <name evidence="1" type="ORF">SS50377_11844</name>
</gene>
<proteinExistence type="predicted"/>
<sequence>MQVVLINLIRYLISKQIIRYWFQQISNVLYNQQFKGSRYSIDMVLTADNKKYGLELDGTFYHGLKELSCKDEYHILQHERLEAHNNKTQDLNDKVKLNGFVQIFHVTHKQCIQFEKDNNVKIEVPKRFDITNRSILTEGRAQCFTDHMKINKKKFKMYGIDFIQLYPSAMVFRNWPLSDLVIGTHYGNTIYDSTIHDEYNINQFKFKIDQKYIDQVKQYVKQIPRIINSEAMLQYFLQGCDNHKRLIQIKCQMLPPQLLKYPVLGTNICAKLLYPLCRTCSEQKCLDVNNHARYNHNEDEIILTGVWHGTELINALYEGHKFGEKYEAHTYQTSSFNDNQYQGGNFINSQMFNKTMNSDQDDYKDEAVLKQLANDCNFDYIYNDGIASIKQKSGVEYRQLKLNQGVKTFYTLLLNSTYGKTGQNVVIPTESFDKGEFLFGMHDEELHKNYKLNQLDKYDQEYLCIRRRVVINIKNLIKCILGRNDNNSSKNYALYINKICK</sequence>
<dbReference type="PANTHER" id="PTHR33568:SF3">
    <property type="entry name" value="DNA-DIRECTED DNA POLYMERASE"/>
    <property type="match status" value="1"/>
</dbReference>
<dbReference type="PANTHER" id="PTHR33568">
    <property type="entry name" value="DNA POLYMERASE"/>
    <property type="match status" value="1"/>
</dbReference>
<evidence type="ECO:0008006" key="2">
    <source>
        <dbReference type="Google" id="ProtNLM"/>
    </source>
</evidence>
<reference evidence="1" key="1">
    <citation type="journal article" date="2014" name="PLoS Genet.">
        <title>The Genome of Spironucleus salmonicida Highlights a Fish Pathogen Adapted to Fluctuating Environments.</title>
        <authorList>
            <person name="Xu F."/>
            <person name="Jerlstrom-Hultqvist J."/>
            <person name="Einarsson E."/>
            <person name="Astvaldsson A."/>
            <person name="Svard S.G."/>
            <person name="Andersson J.O."/>
        </authorList>
    </citation>
    <scope>NUCLEOTIDE SEQUENCE</scope>
</reference>
<dbReference type="InterPro" id="IPR043502">
    <property type="entry name" value="DNA/RNA_pol_sf"/>
</dbReference>